<dbReference type="GO" id="GO:0016779">
    <property type="term" value="F:nucleotidyltransferase activity"/>
    <property type="evidence" value="ECO:0007669"/>
    <property type="project" value="UniProtKB-KW"/>
</dbReference>
<dbReference type="AlphaFoldDB" id="A0A8J7QIR7"/>
<evidence type="ECO:0000256" key="6">
    <source>
        <dbReference type="ARBA" id="ARBA00023163"/>
    </source>
</evidence>
<proteinExistence type="predicted"/>
<dbReference type="GO" id="GO:0006269">
    <property type="term" value="P:DNA replication, synthesis of primer"/>
    <property type="evidence" value="ECO:0007669"/>
    <property type="project" value="UniProtKB-KW"/>
</dbReference>
<dbReference type="EMBL" id="JAFREP010000008">
    <property type="protein sequence ID" value="MBO1318940.1"/>
    <property type="molecule type" value="Genomic_DNA"/>
</dbReference>
<dbReference type="InterPro" id="IPR034154">
    <property type="entry name" value="TOPRIM_DnaG/twinkle"/>
</dbReference>
<dbReference type="Gene3D" id="3.90.580.10">
    <property type="entry name" value="Zinc finger, CHC2-type domain"/>
    <property type="match status" value="1"/>
</dbReference>
<dbReference type="GO" id="GO:0003677">
    <property type="term" value="F:DNA binding"/>
    <property type="evidence" value="ECO:0007669"/>
    <property type="project" value="InterPro"/>
</dbReference>
<dbReference type="Pfam" id="PF08275">
    <property type="entry name" value="DNAG_N"/>
    <property type="match status" value="1"/>
</dbReference>
<keyword evidence="1" id="KW-0240">DNA-directed RNA polymerase</keyword>
<keyword evidence="6" id="KW-0804">Transcription</keyword>
<gene>
    <name evidence="9" type="ORF">J3U88_10755</name>
</gene>
<dbReference type="InterPro" id="IPR006171">
    <property type="entry name" value="TOPRIM_dom"/>
</dbReference>
<dbReference type="InterPro" id="IPR013264">
    <property type="entry name" value="DNAG_N"/>
</dbReference>
<dbReference type="Proteomes" id="UP000664417">
    <property type="component" value="Unassembled WGS sequence"/>
</dbReference>
<dbReference type="Gene3D" id="3.90.980.10">
    <property type="entry name" value="DNA primase, catalytic core, N-terminal domain"/>
    <property type="match status" value="1"/>
</dbReference>
<evidence type="ECO:0000256" key="4">
    <source>
        <dbReference type="ARBA" id="ARBA00022695"/>
    </source>
</evidence>
<dbReference type="GO" id="GO:1990077">
    <property type="term" value="C:primosome complex"/>
    <property type="evidence" value="ECO:0007669"/>
    <property type="project" value="UniProtKB-KW"/>
</dbReference>
<keyword evidence="7" id="KW-0175">Coiled coil</keyword>
<evidence type="ECO:0000313" key="9">
    <source>
        <dbReference type="EMBL" id="MBO1318940.1"/>
    </source>
</evidence>
<evidence type="ECO:0000256" key="3">
    <source>
        <dbReference type="ARBA" id="ARBA00022679"/>
    </source>
</evidence>
<dbReference type="PANTHER" id="PTHR30313">
    <property type="entry name" value="DNA PRIMASE"/>
    <property type="match status" value="1"/>
</dbReference>
<sequence length="1127" mass="127287">MSTGKTNSGTKTKPVPDITKIDYYQRITAVPIGEIARELLGSRITAQTATQLECDCPNHESVSKRSLQISLDKGLWRCWGCDAYGDVLQLVEFLKFGVTTVKQRGEMPDTHRQARDFLAERAGLPPLGQTRASERAIQNYEKFSHSRERTFDALRVMADLFHKTLLSDEKALAWVRQNYGLTLETIKTLKIGLAQYGRTTIEQLEETHGIKRRDVVRTGLFRLDETHGTLTTLNGRVIFPYWKEGRITFMIGRILPWAKDAGKQPKYKKLPVHDPFNRAYVDPSINNGAIYNEDCMRAKPKEVLITEGVTDCIAAMQQGFAAISPVTVQFRDRDVPRLLELLKHKPMVYICLDNELSGVGLKGALKLAKTLEESGIRPKIITLPLGETQQAARQLLATAYGVSASADPKNLKAGVSNPTPERLAEVDRLIGQSKIDLNAYFAAGNTPAQFRSVLGAARHRVELMIDQLSLAVDDELMFQERKEVLTEVARQPEFFIKKCLDRIRNHYGKKAMSYQTLRSELKEAKKAVKEERDYQEVSQALEEEWEKAKPGSCREAILLYESKRPPYWRPSNERIAEIIFEWFQENGGEFVSLPGPRAALFFENELLEINHKDNAVYKPFQTAFHTHTGFTRVDIRGREIIERIQYMALEHGVKCKEFTWLHTVLEEYAVFFNLNNDAGEIAKITPSGVEIIPNGANEDGIFLRRSEKIDPITYVPDVDIRQADEILARLLDENLACSAGDRRFLSAWLQCFLLLDFAGTRPMTRFEGPYKCGKSNGVKLLTTLLYGEPQQKIDTGAARYSDAAANPLTALDNVEVEDADRQMIQFLLTATTKIIREKRDVNSSSGTVQEQAKCLIVTTGIEPLGEQLGEILSRLFTVKFSKKHMSTEFNETDMTIEIRKQRDYLISAIMHKTARVLAMIERGQIRTCMSLLRSSLGEFFQDRANDYLSLMYLMTHCADTPENQETALTKLSPEFVESLRGFDTKTTEIATEGHPIALALSAFFRSFGAALEADTLKKGKGAEAIHLERFLLRPNQPNELKDVLTKDLFRTLALVASTYRLNFPYTSNYQFAQRFADELGVVEKAGFKITRRKAGGNKLRYTIAVLDDDTAEKTAGDTSKPKLSLVK</sequence>
<dbReference type="SUPFAM" id="SSF56731">
    <property type="entry name" value="DNA primase core"/>
    <property type="match status" value="1"/>
</dbReference>
<keyword evidence="10" id="KW-1185">Reference proteome</keyword>
<keyword evidence="4" id="KW-0548">Nucleotidyltransferase</keyword>
<keyword evidence="5" id="KW-0235">DNA replication</keyword>
<dbReference type="RefSeq" id="WP_207858760.1">
    <property type="nucleotide sequence ID" value="NZ_JAFREP010000008.1"/>
</dbReference>
<organism evidence="9 10">
    <name type="scientific">Acanthopleuribacter pedis</name>
    <dbReference type="NCBI Taxonomy" id="442870"/>
    <lineage>
        <taxon>Bacteria</taxon>
        <taxon>Pseudomonadati</taxon>
        <taxon>Acidobacteriota</taxon>
        <taxon>Holophagae</taxon>
        <taxon>Acanthopleuribacterales</taxon>
        <taxon>Acanthopleuribacteraceae</taxon>
        <taxon>Acanthopleuribacter</taxon>
    </lineage>
</organism>
<dbReference type="CDD" id="cd01029">
    <property type="entry name" value="TOPRIM_primases"/>
    <property type="match status" value="1"/>
</dbReference>
<evidence type="ECO:0000256" key="5">
    <source>
        <dbReference type="ARBA" id="ARBA00022705"/>
    </source>
</evidence>
<name>A0A8J7QIR7_9BACT</name>
<keyword evidence="2" id="KW-0639">Primosome</keyword>
<feature type="domain" description="Toprim" evidence="8">
    <location>
        <begin position="301"/>
        <end position="386"/>
    </location>
</feature>
<evidence type="ECO:0000259" key="8">
    <source>
        <dbReference type="PROSITE" id="PS50880"/>
    </source>
</evidence>
<dbReference type="InterPro" id="IPR036977">
    <property type="entry name" value="DNA_primase_Znf_CHC2"/>
</dbReference>
<reference evidence="9" key="1">
    <citation type="submission" date="2021-03" db="EMBL/GenBank/DDBJ databases">
        <authorList>
            <person name="Wang G."/>
        </authorList>
    </citation>
    <scope>NUCLEOTIDE SEQUENCE</scope>
    <source>
        <strain evidence="9">KCTC 12899</strain>
    </source>
</reference>
<dbReference type="PANTHER" id="PTHR30313:SF2">
    <property type="entry name" value="DNA PRIMASE"/>
    <property type="match status" value="1"/>
</dbReference>
<dbReference type="GO" id="GO:0000428">
    <property type="term" value="C:DNA-directed RNA polymerase complex"/>
    <property type="evidence" value="ECO:0007669"/>
    <property type="project" value="UniProtKB-KW"/>
</dbReference>
<dbReference type="Gene3D" id="3.40.1360.10">
    <property type="match status" value="1"/>
</dbReference>
<accession>A0A8J7QIR7</accession>
<evidence type="ECO:0000313" key="10">
    <source>
        <dbReference type="Proteomes" id="UP000664417"/>
    </source>
</evidence>
<evidence type="ECO:0000256" key="1">
    <source>
        <dbReference type="ARBA" id="ARBA00022478"/>
    </source>
</evidence>
<dbReference type="PROSITE" id="PS50880">
    <property type="entry name" value="TOPRIM"/>
    <property type="match status" value="1"/>
</dbReference>
<feature type="coiled-coil region" evidence="7">
    <location>
        <begin position="514"/>
        <end position="544"/>
    </location>
</feature>
<dbReference type="SUPFAM" id="SSF57783">
    <property type="entry name" value="Zinc beta-ribbon"/>
    <property type="match status" value="1"/>
</dbReference>
<dbReference type="GO" id="GO:0005737">
    <property type="term" value="C:cytoplasm"/>
    <property type="evidence" value="ECO:0007669"/>
    <property type="project" value="TreeGrafter"/>
</dbReference>
<evidence type="ECO:0000256" key="7">
    <source>
        <dbReference type="SAM" id="Coils"/>
    </source>
</evidence>
<dbReference type="GO" id="GO:0008270">
    <property type="term" value="F:zinc ion binding"/>
    <property type="evidence" value="ECO:0007669"/>
    <property type="project" value="InterPro"/>
</dbReference>
<keyword evidence="3" id="KW-0808">Transferase</keyword>
<dbReference type="InterPro" id="IPR050219">
    <property type="entry name" value="DnaG_primase"/>
</dbReference>
<protein>
    <recommendedName>
        <fullName evidence="8">Toprim domain-containing protein</fullName>
    </recommendedName>
</protein>
<comment type="caution">
    <text evidence="9">The sequence shown here is derived from an EMBL/GenBank/DDBJ whole genome shotgun (WGS) entry which is preliminary data.</text>
</comment>
<dbReference type="InterPro" id="IPR037068">
    <property type="entry name" value="DNA_primase_core_N_sf"/>
</dbReference>
<evidence type="ECO:0000256" key="2">
    <source>
        <dbReference type="ARBA" id="ARBA00022515"/>
    </source>
</evidence>